<evidence type="ECO:0000256" key="1">
    <source>
        <dbReference type="ARBA" id="ARBA00022729"/>
    </source>
</evidence>
<dbReference type="Pfam" id="PF00496">
    <property type="entry name" value="SBP_bac_5"/>
    <property type="match status" value="1"/>
</dbReference>
<protein>
    <submittedName>
        <fullName evidence="3">Peptide ABC transporter substrate-binding protein</fullName>
    </submittedName>
</protein>
<dbReference type="InterPro" id="IPR000914">
    <property type="entry name" value="SBP_5_dom"/>
</dbReference>
<sequence length="659" mass="72826">MTIGLPHVFRPRPPRHAATQASIDRSVVLPPARGAWRAVFARASRHACIARMAVAAGVVFAFAAAQSAHAAYAIAQYGEPKYPPGFKHFDYVNPQAPKGGTLVLANPNRLSTFDKFNPFTLRGNAAPGLDFLFESLMTGSADEPASMYGLLADDIAVAPDGMSVTFHLNPHARFSNGDPVTAADVKFSFDVLKSPQAAPQFPAYYADIIRAVAVDPASVRFDFRRPSRELPLIAAGVPVFSRKWGLRPDGTRVRFDQLAFEPPIGSGPYIIERYDSGRTITYRRDAAYWGAALPVRVGTNNFERIVYKLYGDGVAKLEAFKAGEYDALVEYGARNWVRRDVGKRFDSGELVKREFRQHNGAGMQGFLMNLRRPLFQDVRVRQALDLAFDFEWLNRQLFYGAYTRLDSYFADTALQASGVPGPGELALLDPLRAQLDPAVFGPMPKQPSTNAPGSLRANLLKARALLAQAGWTYRDGALRNAKGEPFAFEILDDSSAGMEPIVTAYARNLAKLGIAVKFRTADFALLQNRFNAFDYDMTSVRYGGVQVPGTEQLTRFASRYADEPGSDNMIGLKSPAVDAILNALVRAQTREQLFDAARALDRVLIHGYYVVPHWYSTTWRVAYKRTLGYPQTLPLYYAAEGWIASMWWAKPGHDSPAAP</sequence>
<accession>A0A103E374</accession>
<keyword evidence="1" id="KW-0732">Signal</keyword>
<dbReference type="EMBL" id="LOWA01000031">
    <property type="protein sequence ID" value="KVE27325.1"/>
    <property type="molecule type" value="Genomic_DNA"/>
</dbReference>
<dbReference type="GO" id="GO:0042884">
    <property type="term" value="P:microcin transport"/>
    <property type="evidence" value="ECO:0007669"/>
    <property type="project" value="TreeGrafter"/>
</dbReference>
<dbReference type="CDD" id="cd08497">
    <property type="entry name" value="MbnE-like"/>
    <property type="match status" value="1"/>
</dbReference>
<evidence type="ECO:0000259" key="2">
    <source>
        <dbReference type="Pfam" id="PF00496"/>
    </source>
</evidence>
<dbReference type="GO" id="GO:0043190">
    <property type="term" value="C:ATP-binding cassette (ABC) transporter complex"/>
    <property type="evidence" value="ECO:0007669"/>
    <property type="project" value="InterPro"/>
</dbReference>
<dbReference type="PANTHER" id="PTHR30290">
    <property type="entry name" value="PERIPLASMIC BINDING COMPONENT OF ABC TRANSPORTER"/>
    <property type="match status" value="1"/>
</dbReference>
<reference evidence="3 4" key="1">
    <citation type="submission" date="2015-11" db="EMBL/GenBank/DDBJ databases">
        <title>Expanding the genomic diversity of Burkholderia species for the development of highly accurate diagnostics.</title>
        <authorList>
            <person name="Sahl J."/>
            <person name="Keim P."/>
            <person name="Wagner D."/>
        </authorList>
    </citation>
    <scope>NUCLEOTIDE SEQUENCE [LARGE SCALE GENOMIC DNA]</scope>
    <source>
        <strain evidence="3 4">TSV85</strain>
    </source>
</reference>
<dbReference type="PIRSF" id="PIRSF002741">
    <property type="entry name" value="MppA"/>
    <property type="match status" value="1"/>
</dbReference>
<evidence type="ECO:0000313" key="3">
    <source>
        <dbReference type="EMBL" id="KVE27325.1"/>
    </source>
</evidence>
<dbReference type="InterPro" id="IPR039424">
    <property type="entry name" value="SBP_5"/>
</dbReference>
<dbReference type="GO" id="GO:0015833">
    <property type="term" value="P:peptide transport"/>
    <property type="evidence" value="ECO:0007669"/>
    <property type="project" value="TreeGrafter"/>
</dbReference>
<dbReference type="SUPFAM" id="SSF53850">
    <property type="entry name" value="Periplasmic binding protein-like II"/>
    <property type="match status" value="1"/>
</dbReference>
<dbReference type="AlphaFoldDB" id="A0A103E374"/>
<dbReference type="GO" id="GO:1904680">
    <property type="term" value="F:peptide transmembrane transporter activity"/>
    <property type="evidence" value="ECO:0007669"/>
    <property type="project" value="TreeGrafter"/>
</dbReference>
<proteinExistence type="predicted"/>
<dbReference type="PANTHER" id="PTHR30290:SF64">
    <property type="entry name" value="ABC TRANSPORTER PERIPLASMIC BINDING PROTEIN"/>
    <property type="match status" value="1"/>
</dbReference>
<dbReference type="Proteomes" id="UP000062788">
    <property type="component" value="Unassembled WGS sequence"/>
</dbReference>
<dbReference type="Gene3D" id="3.10.105.10">
    <property type="entry name" value="Dipeptide-binding Protein, Domain 3"/>
    <property type="match status" value="1"/>
</dbReference>
<dbReference type="InterPro" id="IPR030678">
    <property type="entry name" value="Peptide/Ni-bd"/>
</dbReference>
<gene>
    <name evidence="3" type="ORF">WS67_12620</name>
</gene>
<keyword evidence="4" id="KW-1185">Reference proteome</keyword>
<dbReference type="RefSeq" id="WP_059516762.1">
    <property type="nucleotide sequence ID" value="NZ_LOWA01000031.1"/>
</dbReference>
<organism evidence="3 4">
    <name type="scientific">Burkholderia singularis</name>
    <dbReference type="NCBI Taxonomy" id="1503053"/>
    <lineage>
        <taxon>Bacteria</taxon>
        <taxon>Pseudomonadati</taxon>
        <taxon>Pseudomonadota</taxon>
        <taxon>Betaproteobacteria</taxon>
        <taxon>Burkholderiales</taxon>
        <taxon>Burkholderiaceae</taxon>
        <taxon>Burkholderia</taxon>
        <taxon>pseudomallei group</taxon>
    </lineage>
</organism>
<name>A0A103E374_9BURK</name>
<dbReference type="OrthoDB" id="9803988at2"/>
<evidence type="ECO:0000313" key="4">
    <source>
        <dbReference type="Proteomes" id="UP000062788"/>
    </source>
</evidence>
<dbReference type="GO" id="GO:0030288">
    <property type="term" value="C:outer membrane-bounded periplasmic space"/>
    <property type="evidence" value="ECO:0007669"/>
    <property type="project" value="TreeGrafter"/>
</dbReference>
<feature type="domain" description="Solute-binding protein family 5" evidence="2">
    <location>
        <begin position="148"/>
        <end position="558"/>
    </location>
</feature>
<comment type="caution">
    <text evidence="3">The sequence shown here is derived from an EMBL/GenBank/DDBJ whole genome shotgun (WGS) entry which is preliminary data.</text>
</comment>
<dbReference type="Gene3D" id="3.40.190.10">
    <property type="entry name" value="Periplasmic binding protein-like II"/>
    <property type="match status" value="1"/>
</dbReference>